<feature type="region of interest" description="Disordered" evidence="7">
    <location>
        <begin position="1"/>
        <end position="22"/>
    </location>
</feature>
<evidence type="ECO:0000256" key="3">
    <source>
        <dbReference type="PIRSR" id="PIRSR623088-1"/>
    </source>
</evidence>
<dbReference type="Proteomes" id="UP001485043">
    <property type="component" value="Unassembled WGS sequence"/>
</dbReference>
<feature type="active site" description="Proton donor" evidence="3">
    <location>
        <position position="280"/>
    </location>
</feature>
<dbReference type="PROSITE" id="PS51845">
    <property type="entry name" value="PDEASE_I_2"/>
    <property type="match status" value="1"/>
</dbReference>
<feature type="compositionally biased region" description="Polar residues" evidence="7">
    <location>
        <begin position="1"/>
        <end position="11"/>
    </location>
</feature>
<dbReference type="Gene3D" id="1.10.1300.10">
    <property type="entry name" value="3'5'-cyclic nucleotide phosphodiesterase, catalytic domain"/>
    <property type="match status" value="1"/>
</dbReference>
<accession>A0AAW1SI85</accession>
<feature type="binding site" evidence="5">
    <location>
        <position position="325"/>
    </location>
    <ligand>
        <name>Zn(2+)</name>
        <dbReference type="ChEBI" id="CHEBI:29105"/>
        <label>2</label>
    </ligand>
</feature>
<comment type="similarity">
    <text evidence="6">Belongs to the cyclic nucleotide phosphodiesterase family.</text>
</comment>
<dbReference type="PRINTS" id="PR00387">
    <property type="entry name" value="PDIESTERASE1"/>
</dbReference>
<feature type="binding site" evidence="4">
    <location>
        <position position="439"/>
    </location>
    <ligand>
        <name>AMP</name>
        <dbReference type="ChEBI" id="CHEBI:456215"/>
    </ligand>
</feature>
<dbReference type="InterPro" id="IPR023174">
    <property type="entry name" value="PDEase_CS"/>
</dbReference>
<dbReference type="Pfam" id="PF00233">
    <property type="entry name" value="PDEase_I"/>
    <property type="match status" value="1"/>
</dbReference>
<name>A0AAW1SI85_9CHLO</name>
<feature type="binding site" evidence="4">
    <location>
        <position position="325"/>
    </location>
    <ligand>
        <name>AMP</name>
        <dbReference type="ChEBI" id="CHEBI:456215"/>
    </ligand>
</feature>
<dbReference type="InterPro" id="IPR002073">
    <property type="entry name" value="PDEase_catalytic_dom"/>
</dbReference>
<dbReference type="EMBL" id="JALJOV010001590">
    <property type="protein sequence ID" value="KAK9845675.1"/>
    <property type="molecule type" value="Genomic_DNA"/>
</dbReference>
<evidence type="ECO:0000256" key="4">
    <source>
        <dbReference type="PIRSR" id="PIRSR623088-2"/>
    </source>
</evidence>
<dbReference type="InterPro" id="IPR036971">
    <property type="entry name" value="PDEase_catalytic_dom_sf"/>
</dbReference>
<comment type="cofactor">
    <cofactor evidence="6">
        <name>a divalent metal cation</name>
        <dbReference type="ChEBI" id="CHEBI:60240"/>
    </cofactor>
    <text evidence="6">Binds 2 divalent metal cations per subunit. Site 1 may preferentially bind zinc ions, while site 2 has a preference for magnesium and/or manganese ions.</text>
</comment>
<feature type="binding site" evidence="5">
    <location>
        <position position="324"/>
    </location>
    <ligand>
        <name>Zn(2+)</name>
        <dbReference type="ChEBI" id="CHEBI:29105"/>
        <label>1</label>
    </ligand>
</feature>
<evidence type="ECO:0000313" key="10">
    <source>
        <dbReference type="Proteomes" id="UP001485043"/>
    </source>
</evidence>
<feature type="domain" description="PDEase" evidence="8">
    <location>
        <begin position="201"/>
        <end position="507"/>
    </location>
</feature>
<feature type="binding site" evidence="5">
    <location>
        <position position="325"/>
    </location>
    <ligand>
        <name>Zn(2+)</name>
        <dbReference type="ChEBI" id="CHEBI:29105"/>
        <label>1</label>
    </ligand>
</feature>
<keyword evidence="2 6" id="KW-0378">Hydrolase</keyword>
<feature type="binding site" evidence="4">
    <location>
        <position position="490"/>
    </location>
    <ligand>
        <name>AMP</name>
        <dbReference type="ChEBI" id="CHEBI:456215"/>
    </ligand>
</feature>
<feature type="binding site" evidence="4">
    <location>
        <begin position="280"/>
        <end position="284"/>
    </location>
    <ligand>
        <name>AMP</name>
        <dbReference type="ChEBI" id="CHEBI:456215"/>
    </ligand>
</feature>
<dbReference type="CDD" id="cd00077">
    <property type="entry name" value="HDc"/>
    <property type="match status" value="1"/>
</dbReference>
<dbReference type="InterPro" id="IPR003607">
    <property type="entry name" value="HD/PDEase_dom"/>
</dbReference>
<evidence type="ECO:0000313" key="9">
    <source>
        <dbReference type="EMBL" id="KAK9845675.1"/>
    </source>
</evidence>
<comment type="caution">
    <text evidence="9">The sequence shown here is derived from an EMBL/GenBank/DDBJ whole genome shotgun (WGS) entry which is preliminary data.</text>
</comment>
<dbReference type="PANTHER" id="PTHR11347">
    <property type="entry name" value="CYCLIC NUCLEOTIDE PHOSPHODIESTERASE"/>
    <property type="match status" value="1"/>
</dbReference>
<evidence type="ECO:0000256" key="7">
    <source>
        <dbReference type="SAM" id="MobiDB-lite"/>
    </source>
</evidence>
<feature type="binding site" evidence="5">
    <location>
        <position position="439"/>
    </location>
    <ligand>
        <name>Zn(2+)</name>
        <dbReference type="ChEBI" id="CHEBI:29105"/>
        <label>1</label>
    </ligand>
</feature>
<organism evidence="9 10">
    <name type="scientific">Apatococcus fuscideae</name>
    <dbReference type="NCBI Taxonomy" id="2026836"/>
    <lineage>
        <taxon>Eukaryota</taxon>
        <taxon>Viridiplantae</taxon>
        <taxon>Chlorophyta</taxon>
        <taxon>core chlorophytes</taxon>
        <taxon>Trebouxiophyceae</taxon>
        <taxon>Chlorellales</taxon>
        <taxon>Chlorellaceae</taxon>
        <taxon>Apatococcus</taxon>
    </lineage>
</organism>
<evidence type="ECO:0000259" key="8">
    <source>
        <dbReference type="PROSITE" id="PS51845"/>
    </source>
</evidence>
<dbReference type="GO" id="GO:0046872">
    <property type="term" value="F:metal ion binding"/>
    <property type="evidence" value="ECO:0007669"/>
    <property type="project" value="UniProtKB-KW"/>
</dbReference>
<gene>
    <name evidence="9" type="ORF">WJX84_011302</name>
</gene>
<dbReference type="SMART" id="SM00471">
    <property type="entry name" value="HDc"/>
    <property type="match status" value="1"/>
</dbReference>
<evidence type="ECO:0000256" key="6">
    <source>
        <dbReference type="RuleBase" id="RU363067"/>
    </source>
</evidence>
<dbReference type="GO" id="GO:0007165">
    <property type="term" value="P:signal transduction"/>
    <property type="evidence" value="ECO:0007669"/>
    <property type="project" value="InterPro"/>
</dbReference>
<feature type="binding site" evidence="5">
    <location>
        <position position="284"/>
    </location>
    <ligand>
        <name>Zn(2+)</name>
        <dbReference type="ChEBI" id="CHEBI:29105"/>
        <label>1</label>
    </ligand>
</feature>
<reference evidence="9 10" key="1">
    <citation type="journal article" date="2024" name="Nat. Commun.">
        <title>Phylogenomics reveals the evolutionary origins of lichenization in chlorophyte algae.</title>
        <authorList>
            <person name="Puginier C."/>
            <person name="Libourel C."/>
            <person name="Otte J."/>
            <person name="Skaloud P."/>
            <person name="Haon M."/>
            <person name="Grisel S."/>
            <person name="Petersen M."/>
            <person name="Berrin J.G."/>
            <person name="Delaux P.M."/>
            <person name="Dal Grande F."/>
            <person name="Keller J."/>
        </authorList>
    </citation>
    <scope>NUCLEOTIDE SEQUENCE [LARGE SCALE GENOMIC DNA]</scope>
    <source>
        <strain evidence="9 10">SAG 2523</strain>
    </source>
</reference>
<dbReference type="SUPFAM" id="SSF109604">
    <property type="entry name" value="HD-domain/PDEase-like"/>
    <property type="match status" value="1"/>
</dbReference>
<evidence type="ECO:0000256" key="5">
    <source>
        <dbReference type="PIRSR" id="PIRSR623088-3"/>
    </source>
</evidence>
<dbReference type="PROSITE" id="PS00126">
    <property type="entry name" value="PDEASE_I_1"/>
    <property type="match status" value="1"/>
</dbReference>
<keyword evidence="10" id="KW-1185">Reference proteome</keyword>
<dbReference type="GO" id="GO:0004114">
    <property type="term" value="F:3',5'-cyclic-nucleotide phosphodiesterase activity"/>
    <property type="evidence" value="ECO:0007669"/>
    <property type="project" value="InterPro"/>
</dbReference>
<proteinExistence type="inferred from homology"/>
<dbReference type="EC" id="3.1.4.-" evidence="6"/>
<sequence>MPTGQPQSVPQGSAWRESWEDPIRESALAGPDSARTGEWQTFREVRWKVLRQAPTWPKLNHKQLETFDHTRQMMWIFRTVTMYCHWCNQATADVFGSELFDNFDWGPYCSNGLQGETKEYLDVTLLCFAKAEQEGRKVILVGPRRRLLPGLDHKHRGNQLTQLCIQPLELVGIGKCGMLQIEQQSASFKPVMQIEGEVDLANDHQRSSISDLNSPVENALGLLEDLLNNILPGRQEVETVRNQLLTTSDLRTPVHADRWLAKRPDLSPQMDRGYILNPYHNATHTACVLQSLHMMLTHGGVLPMFEEASQPLILLTCYIGAIVHDFGHIGVNNNFLITSMDELALIHNDQSPHENHHLAASFKLLFNPRYNFMGSLPNEVVRHIRKLVISMVLKTDMSLHFATISNFKSLLRSCRFMQDGRIAPDAVEYVLQMLLKAADLSHTTAATDRHIFWTACLEEEMFRQGDRERAEGMAVSPLMDRESPGMSTSQVGFFELVVIPLYEGLTC</sequence>
<protein>
    <recommendedName>
        <fullName evidence="6">Phosphodiesterase</fullName>
        <ecNumber evidence="6">3.1.4.-</ecNumber>
    </recommendedName>
</protein>
<evidence type="ECO:0000256" key="2">
    <source>
        <dbReference type="ARBA" id="ARBA00022801"/>
    </source>
</evidence>
<evidence type="ECO:0000256" key="1">
    <source>
        <dbReference type="ARBA" id="ARBA00022723"/>
    </source>
</evidence>
<dbReference type="AlphaFoldDB" id="A0AAW1SI85"/>
<keyword evidence="1 5" id="KW-0479">Metal-binding</keyword>
<dbReference type="InterPro" id="IPR023088">
    <property type="entry name" value="PDEase"/>
</dbReference>